<evidence type="ECO:0000313" key="2">
    <source>
        <dbReference type="Proteomes" id="UP000634668"/>
    </source>
</evidence>
<comment type="caution">
    <text evidence="1">The sequence shown here is derived from an EMBL/GenBank/DDBJ whole genome shotgun (WGS) entry which is preliminary data.</text>
</comment>
<dbReference type="Proteomes" id="UP000634668">
    <property type="component" value="Unassembled WGS sequence"/>
</dbReference>
<protein>
    <recommendedName>
        <fullName evidence="3">Gliding motility-associated C-terminal domain-containing protein</fullName>
    </recommendedName>
</protein>
<sequence length="404" mass="44907">MVMLLVVTSLRGQTTNSGVLYVSKDTKFATVARFDNKESGEFYNDGEAFIYSHFNNDGILDYYGETGFTQFVGNAVQQLTGTKVSYLYDVFFNNSSNSVPFQLSGALDISGISDFYQGIVDNDNFGGSITFSRTGTHANTSNESHVDGMVYKAGSDKFTFPIGDGGFYRYAGISQPNAPSLYTAKFFYENSDGLYPHSQKVNSVDAIDHQEYWRIEKESNNMDEILITLSWSIDTTPSEFIAAAAQNSLTVVRWNEASNRWINEGGNINMDDQTVTTAVTGYGVYTFGILNEADILPCSLTVYNAVTPNGDGIHDSFVIDAGQTDCIRDLKVQIFNRWGVKVFESNNYGENGEVFKGYSTGRLTVNGTRQLPTGTYFYMVDYEYGDPSANTRYKQTGYLYLITD</sequence>
<dbReference type="EMBL" id="BMWP01000036">
    <property type="protein sequence ID" value="GGW48580.1"/>
    <property type="molecule type" value="Genomic_DNA"/>
</dbReference>
<proteinExistence type="predicted"/>
<reference evidence="1" key="1">
    <citation type="journal article" date="2014" name="Int. J. Syst. Evol. Microbiol.">
        <title>Complete genome sequence of Corynebacterium casei LMG S-19264T (=DSM 44701T), isolated from a smear-ripened cheese.</title>
        <authorList>
            <consortium name="US DOE Joint Genome Institute (JGI-PGF)"/>
            <person name="Walter F."/>
            <person name="Albersmeier A."/>
            <person name="Kalinowski J."/>
            <person name="Ruckert C."/>
        </authorList>
    </citation>
    <scope>NUCLEOTIDE SEQUENCE</scope>
    <source>
        <strain evidence="1">KCTC 12113</strain>
    </source>
</reference>
<accession>A0A918J5A3</accession>
<evidence type="ECO:0000313" key="1">
    <source>
        <dbReference type="EMBL" id="GGW48580.1"/>
    </source>
</evidence>
<gene>
    <name evidence="1" type="ORF">GCM10007383_35840</name>
</gene>
<keyword evidence="2" id="KW-1185">Reference proteome</keyword>
<evidence type="ECO:0008006" key="3">
    <source>
        <dbReference type="Google" id="ProtNLM"/>
    </source>
</evidence>
<dbReference type="Pfam" id="PF13585">
    <property type="entry name" value="CHU_C"/>
    <property type="match status" value="1"/>
</dbReference>
<reference evidence="1" key="2">
    <citation type="submission" date="2020-09" db="EMBL/GenBank/DDBJ databases">
        <authorList>
            <person name="Sun Q."/>
            <person name="Kim S."/>
        </authorList>
    </citation>
    <scope>NUCLEOTIDE SEQUENCE</scope>
    <source>
        <strain evidence="1">KCTC 12113</strain>
    </source>
</reference>
<name>A0A918J5A3_9FLAO</name>
<organism evidence="1 2">
    <name type="scientific">Arenibacter certesii</name>
    <dbReference type="NCBI Taxonomy" id="228955"/>
    <lineage>
        <taxon>Bacteria</taxon>
        <taxon>Pseudomonadati</taxon>
        <taxon>Bacteroidota</taxon>
        <taxon>Flavobacteriia</taxon>
        <taxon>Flavobacteriales</taxon>
        <taxon>Flavobacteriaceae</taxon>
        <taxon>Arenibacter</taxon>
    </lineage>
</organism>
<dbReference type="AlphaFoldDB" id="A0A918J5A3"/>